<organism evidence="2 3">
    <name type="scientific">Solanum verrucosum</name>
    <dbReference type="NCBI Taxonomy" id="315347"/>
    <lineage>
        <taxon>Eukaryota</taxon>
        <taxon>Viridiplantae</taxon>
        <taxon>Streptophyta</taxon>
        <taxon>Embryophyta</taxon>
        <taxon>Tracheophyta</taxon>
        <taxon>Spermatophyta</taxon>
        <taxon>Magnoliopsida</taxon>
        <taxon>eudicotyledons</taxon>
        <taxon>Gunneridae</taxon>
        <taxon>Pentapetalae</taxon>
        <taxon>asterids</taxon>
        <taxon>lamiids</taxon>
        <taxon>Solanales</taxon>
        <taxon>Solanaceae</taxon>
        <taxon>Solanoideae</taxon>
        <taxon>Solaneae</taxon>
        <taxon>Solanum</taxon>
    </lineage>
</organism>
<reference evidence="2" key="1">
    <citation type="submission" date="2023-08" db="EMBL/GenBank/DDBJ databases">
        <title>A de novo genome assembly of Solanum verrucosum Schlechtendal, a Mexican diploid species geographically isolated from the other diploid A-genome species in potato relatives.</title>
        <authorList>
            <person name="Hosaka K."/>
        </authorList>
    </citation>
    <scope>NUCLEOTIDE SEQUENCE</scope>
    <source>
        <tissue evidence="2">Young leaves</tissue>
    </source>
</reference>
<dbReference type="PANTHER" id="PTHR33116:SF85">
    <property type="entry name" value="REVERSE TRANSCRIPTASE ZINC-BINDING DOMAIN-CONTAINING PROTEIN"/>
    <property type="match status" value="1"/>
</dbReference>
<dbReference type="EMBL" id="CP133619">
    <property type="protein sequence ID" value="WMV42707.1"/>
    <property type="molecule type" value="Genomic_DNA"/>
</dbReference>
<dbReference type="InterPro" id="IPR036691">
    <property type="entry name" value="Endo/exonu/phosph_ase_sf"/>
</dbReference>
<dbReference type="PANTHER" id="PTHR33116">
    <property type="entry name" value="REVERSE TRANSCRIPTASE ZINC-BINDING DOMAIN-CONTAINING PROTEIN-RELATED-RELATED"/>
    <property type="match status" value="1"/>
</dbReference>
<gene>
    <name evidence="2" type="ORF">MTR67_036092</name>
</gene>
<dbReference type="Pfam" id="PF13966">
    <property type="entry name" value="zf-RVT"/>
    <property type="match status" value="1"/>
</dbReference>
<accession>A0AAF0ZKV7</accession>
<proteinExistence type="predicted"/>
<protein>
    <recommendedName>
        <fullName evidence="1">Reverse transcriptase zinc-binding domain-containing protein</fullName>
    </recommendedName>
</protein>
<feature type="domain" description="Reverse transcriptase zinc-binding" evidence="1">
    <location>
        <begin position="711"/>
        <end position="769"/>
    </location>
</feature>
<dbReference type="Proteomes" id="UP001234989">
    <property type="component" value="Chromosome 8"/>
</dbReference>
<sequence length="906" mass="105575">MTEFSDWINEMEFIDPPLFGGSFTWRRGDNHMSASRIDRFLFSSQWDGTFTGIKQSILPRIGSDHSPILLECGDLNLKKSYFKFEQWWLRVEGFSEKVKDWWESFNITGTGSYVLASKLRMLKGKLKEWKRENRNNWNQRKEEILNQLSILEKTQELRLLSEDELLQKVHLSMEFEDVAKNEEIAWRQRSRVHWLKHGDKNTKFFHRMATAHKRFNTIDMLMVEGVTVTDSEEIKGTIINFYQNLYRESEQWRPDFNVQGAESITQEENVWLQRQFEEDEVFNCIKSCASDKAPGPDGFPMSFFQTFWEILKTDFMNAVRQFHERHEIEKSLNATYVALIPKKIGAMDLKDFRPINLISGVYKIFGKLLAERLKKVISKLVNNHQMAFIQGRQIMDAALIANGLAVNLGKSSIFQIKEVANIQLLASILQCKIEHLPTTYLGMPLGNNHKELEIWDGIIEKTEKRLAKWKANYLSLGGRITLINSVLDALPTYVMSLFPLPAKVKERLDKLRRDFLWSGNKEGKKIHLVKWQAALLSKKTGGLGIKNLRVQNKSLLSKWLWRFVVEDQALWRKAILNKYGQTEEWVSNVVDSTYGVSIWRSIRNLWDSLKENLVVKVGEGNKIFFWKDKWIGQECLNSVFPDLFSFCTNPEAKIAEIWSPQGWNLTFRRNLNDWEVDRIAELLLKLGEFTGPTTEADGIRWKHNSDGKLSVRRLYKREIMAHSGGILGPWKQIWKGNIPTKVKCFTWLVIRRACLTQEKLKKRGFQIVSRWYRRSRTAGRFPRIYVIMVSTCNFLEVASIPLMLKNTTLTFIKKRVNTIDKIKVRDELLTEPAEIQKEITEYYEKLYAETEDWRPDLEMIGCPMIDEDDNNQLMAPFEAQEILEGIKACAGDKAPGPDGFSMAFFS</sequence>
<evidence type="ECO:0000313" key="2">
    <source>
        <dbReference type="EMBL" id="WMV42707.1"/>
    </source>
</evidence>
<dbReference type="Gene3D" id="3.60.10.10">
    <property type="entry name" value="Endonuclease/exonuclease/phosphatase"/>
    <property type="match status" value="1"/>
</dbReference>
<name>A0AAF0ZKV7_SOLVR</name>
<dbReference type="SUPFAM" id="SSF56219">
    <property type="entry name" value="DNase I-like"/>
    <property type="match status" value="1"/>
</dbReference>
<dbReference type="InterPro" id="IPR026960">
    <property type="entry name" value="RVT-Znf"/>
</dbReference>
<keyword evidence="3" id="KW-1185">Reference proteome</keyword>
<evidence type="ECO:0000259" key="1">
    <source>
        <dbReference type="Pfam" id="PF13966"/>
    </source>
</evidence>
<evidence type="ECO:0000313" key="3">
    <source>
        <dbReference type="Proteomes" id="UP001234989"/>
    </source>
</evidence>
<dbReference type="AlphaFoldDB" id="A0AAF0ZKV7"/>